<evidence type="ECO:0000256" key="5">
    <source>
        <dbReference type="ARBA" id="ARBA00023136"/>
    </source>
</evidence>
<keyword evidence="8" id="KW-1185">Reference proteome</keyword>
<evidence type="ECO:0000313" key="8">
    <source>
        <dbReference type="Proteomes" id="UP001597297"/>
    </source>
</evidence>
<protein>
    <submittedName>
        <fullName evidence="7">YihY/virulence factor BrkB family protein</fullName>
    </submittedName>
</protein>
<evidence type="ECO:0000256" key="4">
    <source>
        <dbReference type="ARBA" id="ARBA00022989"/>
    </source>
</evidence>
<dbReference type="PIRSF" id="PIRSF035875">
    <property type="entry name" value="RNase_BN"/>
    <property type="match status" value="1"/>
</dbReference>
<evidence type="ECO:0000256" key="3">
    <source>
        <dbReference type="ARBA" id="ARBA00022692"/>
    </source>
</evidence>
<sequence>MRQFRDILLVWGRRFTTAGYYWWKSKHANEAAALAFYSLFSLIPMLLIGLFVASWIVGKDIATQSLLEQTNKMTGFSTSDYLKQALTSDLNWVDSKYPPLIGGLVLAFSATKVVSELRRALSNIFGNPQYEKKRQAALSILIGRAISLMVILALGLALALSVMLTSILNQLTALFTETPYIHILIQFLSPFTTIAGTLFLGTIVMRWLPKRPPGLKEAFLGSIVFSSLLVLLKYGLTIFLQHANISNVFGGALTLVLLLLWIYFVMQVILYSAEFTAILVRERLEKNSEDTTDETEYTDPIPE</sequence>
<evidence type="ECO:0000256" key="2">
    <source>
        <dbReference type="ARBA" id="ARBA00022475"/>
    </source>
</evidence>
<dbReference type="PANTHER" id="PTHR30213:SF1">
    <property type="entry name" value="INNER MEMBRANE PROTEIN YHJD"/>
    <property type="match status" value="1"/>
</dbReference>
<feature type="transmembrane region" description="Helical" evidence="6">
    <location>
        <begin position="217"/>
        <end position="236"/>
    </location>
</feature>
<evidence type="ECO:0000256" key="1">
    <source>
        <dbReference type="ARBA" id="ARBA00004651"/>
    </source>
</evidence>
<feature type="transmembrane region" description="Helical" evidence="6">
    <location>
        <begin position="34"/>
        <end position="57"/>
    </location>
</feature>
<dbReference type="PANTHER" id="PTHR30213">
    <property type="entry name" value="INNER MEMBRANE PROTEIN YHJD"/>
    <property type="match status" value="1"/>
</dbReference>
<evidence type="ECO:0000256" key="6">
    <source>
        <dbReference type="SAM" id="Phobius"/>
    </source>
</evidence>
<reference evidence="8" key="1">
    <citation type="journal article" date="2019" name="Int. J. Syst. Evol. Microbiol.">
        <title>The Global Catalogue of Microorganisms (GCM) 10K type strain sequencing project: providing services to taxonomists for standard genome sequencing and annotation.</title>
        <authorList>
            <consortium name="The Broad Institute Genomics Platform"/>
            <consortium name="The Broad Institute Genome Sequencing Center for Infectious Disease"/>
            <person name="Wu L."/>
            <person name="Ma J."/>
        </authorList>
    </citation>
    <scope>NUCLEOTIDE SEQUENCE [LARGE SCALE GENOMIC DNA]</scope>
    <source>
        <strain evidence="8">JCM 16545</strain>
    </source>
</reference>
<dbReference type="Proteomes" id="UP001597297">
    <property type="component" value="Unassembled WGS sequence"/>
</dbReference>
<feature type="transmembrane region" description="Helical" evidence="6">
    <location>
        <begin position="180"/>
        <end position="205"/>
    </location>
</feature>
<evidence type="ECO:0000313" key="7">
    <source>
        <dbReference type="EMBL" id="MFD2276361.1"/>
    </source>
</evidence>
<dbReference type="RefSeq" id="WP_377095289.1">
    <property type="nucleotide sequence ID" value="NZ_JBHSJM010000001.1"/>
</dbReference>
<dbReference type="EMBL" id="JBHUJC010000021">
    <property type="protein sequence ID" value="MFD2276361.1"/>
    <property type="molecule type" value="Genomic_DNA"/>
</dbReference>
<accession>A0ABW5E1C1</accession>
<proteinExistence type="predicted"/>
<feature type="transmembrane region" description="Helical" evidence="6">
    <location>
        <begin position="136"/>
        <end position="160"/>
    </location>
</feature>
<name>A0ABW5E1C1_9BACT</name>
<keyword evidence="2" id="KW-1003">Cell membrane</keyword>
<gene>
    <name evidence="7" type="ORF">ACFSQZ_07765</name>
</gene>
<comment type="caution">
    <text evidence="7">The sequence shown here is derived from an EMBL/GenBank/DDBJ whole genome shotgun (WGS) entry which is preliminary data.</text>
</comment>
<keyword evidence="5 6" id="KW-0472">Membrane</keyword>
<dbReference type="Pfam" id="PF03631">
    <property type="entry name" value="Virul_fac_BrkB"/>
    <property type="match status" value="1"/>
</dbReference>
<organism evidence="7 8">
    <name type="scientific">Rubritalea spongiae</name>
    <dbReference type="NCBI Taxonomy" id="430797"/>
    <lineage>
        <taxon>Bacteria</taxon>
        <taxon>Pseudomonadati</taxon>
        <taxon>Verrucomicrobiota</taxon>
        <taxon>Verrucomicrobiia</taxon>
        <taxon>Verrucomicrobiales</taxon>
        <taxon>Rubritaleaceae</taxon>
        <taxon>Rubritalea</taxon>
    </lineage>
</organism>
<feature type="transmembrane region" description="Helical" evidence="6">
    <location>
        <begin position="248"/>
        <end position="273"/>
    </location>
</feature>
<comment type="subcellular location">
    <subcellularLocation>
        <location evidence="1">Cell membrane</location>
        <topology evidence="1">Multi-pass membrane protein</topology>
    </subcellularLocation>
</comment>
<keyword evidence="4 6" id="KW-1133">Transmembrane helix</keyword>
<dbReference type="InterPro" id="IPR017039">
    <property type="entry name" value="Virul_fac_BrkB"/>
</dbReference>
<keyword evidence="3 6" id="KW-0812">Transmembrane</keyword>